<dbReference type="AlphaFoldDB" id="A0AAF0CVD2"/>
<dbReference type="NCBIfam" id="TIGR02254">
    <property type="entry name" value="YjjG_YfnB"/>
    <property type="match status" value="1"/>
</dbReference>
<dbReference type="NCBIfam" id="TIGR01549">
    <property type="entry name" value="HAD-SF-IA-v1"/>
    <property type="match status" value="1"/>
</dbReference>
<organism evidence="1 2">
    <name type="scientific">Vagococcus intermedius</name>
    <dbReference type="NCBI Taxonomy" id="2991418"/>
    <lineage>
        <taxon>Bacteria</taxon>
        <taxon>Bacillati</taxon>
        <taxon>Bacillota</taxon>
        <taxon>Bacilli</taxon>
        <taxon>Lactobacillales</taxon>
        <taxon>Enterococcaceae</taxon>
        <taxon>Vagococcus</taxon>
    </lineage>
</organism>
<dbReference type="InterPro" id="IPR052550">
    <property type="entry name" value="Pyrimidine_5'-ntase_YjjG"/>
</dbReference>
<dbReference type="SUPFAM" id="SSF56784">
    <property type="entry name" value="HAD-like"/>
    <property type="match status" value="1"/>
</dbReference>
<dbReference type="Proteomes" id="UP001179647">
    <property type="component" value="Chromosome"/>
</dbReference>
<evidence type="ECO:0000313" key="1">
    <source>
        <dbReference type="EMBL" id="WEG73551.1"/>
    </source>
</evidence>
<dbReference type="SFLD" id="SFLDS00003">
    <property type="entry name" value="Haloacid_Dehalogenase"/>
    <property type="match status" value="1"/>
</dbReference>
<sequence>MSEYTTILFDVDQTLLDFKQGQQNALRKMFHAQGITMTPELFEIYELKNHDLWAAFEQGLVKREQVLSERFTYIFKKCGLERDGYEMDRLFRGYLKEEAILLPGAFEVIEKLSKKYRLGIVTNGVSETQYRRLEKAELLTYFKEAIFVSEDTGFQKPMPQFFDYVFERLPGVERSETLIVGDSLSADIKGGNLAGSKTCWYNPLGVVNETKIIPTYEIKELRELLQLL</sequence>
<dbReference type="Gene3D" id="1.10.150.240">
    <property type="entry name" value="Putative phosphatase, domain 2"/>
    <property type="match status" value="1"/>
</dbReference>
<dbReference type="InterPro" id="IPR023198">
    <property type="entry name" value="PGP-like_dom2"/>
</dbReference>
<dbReference type="KEGG" id="vie:OL234_01180"/>
<reference evidence="1" key="1">
    <citation type="submission" date="2022-10" db="EMBL/GenBank/DDBJ databases">
        <title>Vagococcus sp. isolated from poultry meat.</title>
        <authorList>
            <person name="Johansson P."/>
            <person name="Bjorkroth J."/>
        </authorList>
    </citation>
    <scope>NUCLEOTIDE SEQUENCE</scope>
    <source>
        <strain evidence="1">STAA11</strain>
    </source>
</reference>
<dbReference type="Pfam" id="PF13419">
    <property type="entry name" value="HAD_2"/>
    <property type="match status" value="1"/>
</dbReference>
<dbReference type="SFLD" id="SFLDG01129">
    <property type="entry name" value="C1.5:_HAD__Beta-PGM__Phosphata"/>
    <property type="match status" value="1"/>
</dbReference>
<dbReference type="InterPro" id="IPR041492">
    <property type="entry name" value="HAD_2"/>
</dbReference>
<evidence type="ECO:0000313" key="2">
    <source>
        <dbReference type="Proteomes" id="UP001179647"/>
    </source>
</evidence>
<dbReference type="RefSeq" id="WP_275469350.1">
    <property type="nucleotide sequence ID" value="NZ_CP110232.1"/>
</dbReference>
<dbReference type="SFLD" id="SFLDG01135">
    <property type="entry name" value="C1.5.6:_HAD__Beta-PGM__Phospha"/>
    <property type="match status" value="1"/>
</dbReference>
<dbReference type="InterPro" id="IPR011951">
    <property type="entry name" value="HAD-SF_hydro_IA_YjjG/PynA"/>
</dbReference>
<protein>
    <submittedName>
        <fullName evidence="1">YjjG family noncanonical pyrimidine nucleotidase</fullName>
    </submittedName>
</protein>
<dbReference type="InterPro" id="IPR023214">
    <property type="entry name" value="HAD_sf"/>
</dbReference>
<dbReference type="PANTHER" id="PTHR47478">
    <property type="match status" value="1"/>
</dbReference>
<gene>
    <name evidence="1" type="ORF">OL234_01180</name>
</gene>
<dbReference type="PANTHER" id="PTHR47478:SF1">
    <property type="entry name" value="PYRIMIDINE 5'-NUCLEOTIDASE YJJG"/>
    <property type="match status" value="1"/>
</dbReference>
<name>A0AAF0CVD2_9ENTE</name>
<proteinExistence type="predicted"/>
<dbReference type="InterPro" id="IPR036412">
    <property type="entry name" value="HAD-like_sf"/>
</dbReference>
<keyword evidence="2" id="KW-1185">Reference proteome</keyword>
<dbReference type="Gene3D" id="3.40.50.1000">
    <property type="entry name" value="HAD superfamily/HAD-like"/>
    <property type="match status" value="1"/>
</dbReference>
<dbReference type="GO" id="GO:0008253">
    <property type="term" value="F:5'-nucleotidase activity"/>
    <property type="evidence" value="ECO:0007669"/>
    <property type="project" value="InterPro"/>
</dbReference>
<accession>A0AAF0CVD2</accession>
<dbReference type="EMBL" id="CP110232">
    <property type="protein sequence ID" value="WEG73551.1"/>
    <property type="molecule type" value="Genomic_DNA"/>
</dbReference>
<dbReference type="InterPro" id="IPR006439">
    <property type="entry name" value="HAD-SF_hydro_IA"/>
</dbReference>
<dbReference type="CDD" id="cd04305">
    <property type="entry name" value="HAD_Neu5Ac-Pase_like"/>
    <property type="match status" value="1"/>
</dbReference>